<protein>
    <submittedName>
        <fullName evidence="1">Uncharacterized protein</fullName>
    </submittedName>
</protein>
<organism evidence="1 2">
    <name type="scientific">Phocaeicola vulgatus</name>
    <name type="common">Bacteroides vulgatus</name>
    <dbReference type="NCBI Taxonomy" id="821"/>
    <lineage>
        <taxon>Bacteria</taxon>
        <taxon>Pseudomonadati</taxon>
        <taxon>Bacteroidota</taxon>
        <taxon>Bacteroidia</taxon>
        <taxon>Bacteroidales</taxon>
        <taxon>Bacteroidaceae</taxon>
        <taxon>Phocaeicola</taxon>
    </lineage>
</organism>
<sequence length="305" mass="34841">MGNNLYWNVYKSLERELLSLAEIIHIDDSQLDVYSMKIADLLIRTTVEIESISKELYFREGGTKPDDKDLYFDTDCLALLESKWSLSKKVVMVSSPILYLEGNDNIYLTPLHKAYKRGTSSSDWQKAYQAVKHNRAKSLKKGNLKHFIRSLGALFILNIYYQNLSFNLGSNSNGNLFDASIGSSIFSIKLYPFPGIDASGIYKKNEDFEKCIYIIQATNETKELARKALEDLNEKILNKAISETQNELSQMTESLKADVLQDKIINLIKKHKDEYTIAVAKENGAMLAKVFNTLRYEVVLNINQY</sequence>
<evidence type="ECO:0000313" key="2">
    <source>
        <dbReference type="Proteomes" id="UP000462922"/>
    </source>
</evidence>
<evidence type="ECO:0000313" key="1">
    <source>
        <dbReference type="EMBL" id="KAB6576439.1"/>
    </source>
</evidence>
<gene>
    <name evidence="1" type="ORF">GAY76_02675</name>
</gene>
<dbReference type="AlphaFoldDB" id="A0A7J5RYM2"/>
<accession>A0A7J5RYM2</accession>
<reference evidence="1 2" key="1">
    <citation type="journal article" date="2019" name="Nat. Med.">
        <title>A library of human gut bacterial isolates paired with longitudinal multiomics data enables mechanistic microbiome research.</title>
        <authorList>
            <person name="Poyet M."/>
            <person name="Groussin M."/>
            <person name="Gibbons S.M."/>
            <person name="Avila-Pacheco J."/>
            <person name="Jiang X."/>
            <person name="Kearney S.M."/>
            <person name="Perrotta A.R."/>
            <person name="Berdy B."/>
            <person name="Zhao S."/>
            <person name="Lieberman T.D."/>
            <person name="Swanson P.K."/>
            <person name="Smith M."/>
            <person name="Roesemann S."/>
            <person name="Alexander J.E."/>
            <person name="Rich S.A."/>
            <person name="Livny J."/>
            <person name="Vlamakis H."/>
            <person name="Clish C."/>
            <person name="Bullock K."/>
            <person name="Deik A."/>
            <person name="Scott J."/>
            <person name="Pierce K.A."/>
            <person name="Xavier R.J."/>
            <person name="Alm E.J."/>
        </authorList>
    </citation>
    <scope>NUCLEOTIDE SEQUENCE [LARGE SCALE GENOMIC DNA]</scope>
    <source>
        <strain evidence="1 2">BIOML-A110</strain>
    </source>
</reference>
<dbReference type="RefSeq" id="WP_117849036.1">
    <property type="nucleotide sequence ID" value="NZ_JAHOFK010000032.1"/>
</dbReference>
<name>A0A7J5RYM2_PHOVU</name>
<dbReference type="EMBL" id="WDAX01000004">
    <property type="protein sequence ID" value="KAB6576439.1"/>
    <property type="molecule type" value="Genomic_DNA"/>
</dbReference>
<comment type="caution">
    <text evidence="1">The sequence shown here is derived from an EMBL/GenBank/DDBJ whole genome shotgun (WGS) entry which is preliminary data.</text>
</comment>
<dbReference type="Proteomes" id="UP000462922">
    <property type="component" value="Unassembled WGS sequence"/>
</dbReference>
<proteinExistence type="predicted"/>